<dbReference type="Pfam" id="PF07969">
    <property type="entry name" value="Amidohydro_3"/>
    <property type="match status" value="1"/>
</dbReference>
<dbReference type="EMBL" id="KN832893">
    <property type="protein sequence ID" value="KIM93733.1"/>
    <property type="molecule type" value="Genomic_DNA"/>
</dbReference>
<sequence>MATSAASELVADILIRAKKIYTNQQSVPIQRALAIRGHLILEVSSDSNGLDKLIGPNTKIIDESEGIVLPTFDDTHTHLIFAGLGQFDVPVHTATNLAQLLALIREKALKTEPGKWISTTTNWQEFNLPEKRFPTAQELDEISTEHPIIVKRGGHNIVANSYALRLAGITATTEPPPGGRLGKNNRGELNGLVQDSATTLIYRVQPPVSLEERIAGLDSATASYAATGIGCVRDCFVPIGDVPILKATHDAGKLHIRVRALVSALAVGSVSDMETLLDEMEQWRYLQNDPWLAVWGVKFMIDGGIEAGATEEPYLSEGCGCVPHATEFRGRLLWQPEKLVEVMDAVLRRGWKIGTHAYGDRASRVLLDVYEQLLKRHPNLPKGTLVMEHGALATAEQRKRAITLGIPVTVQLPFLHDIAGIQEVYWGQERVSRSFPLRQWIDAGGHISAGSDFPVGPYGAIVSLWSMATRETVVGIRGPEHVISIPEGIALHTTAATELLGESESRGILGPGRFADMNIWKMDPHEGYNGPGVPQDKTLYSIVGGQIKHAAN</sequence>
<dbReference type="CDD" id="cd01300">
    <property type="entry name" value="YtcJ_like"/>
    <property type="match status" value="1"/>
</dbReference>
<dbReference type="Gene3D" id="2.30.40.10">
    <property type="entry name" value="Urease, subunit C, domain 1"/>
    <property type="match status" value="1"/>
</dbReference>
<dbReference type="InParanoid" id="A0A0C3C4B6"/>
<gene>
    <name evidence="2" type="ORF">OIDMADRAFT_61370</name>
</gene>
<dbReference type="Gene3D" id="3.20.20.140">
    <property type="entry name" value="Metal-dependent hydrolases"/>
    <property type="match status" value="1"/>
</dbReference>
<dbReference type="OrthoDB" id="194468at2759"/>
<evidence type="ECO:0000313" key="3">
    <source>
        <dbReference type="Proteomes" id="UP000054321"/>
    </source>
</evidence>
<dbReference type="Proteomes" id="UP000054321">
    <property type="component" value="Unassembled WGS sequence"/>
</dbReference>
<dbReference type="PANTHER" id="PTHR22642:SF2">
    <property type="entry name" value="PROTEIN LONG AFTER FAR-RED 3"/>
    <property type="match status" value="1"/>
</dbReference>
<evidence type="ECO:0000313" key="2">
    <source>
        <dbReference type="EMBL" id="KIM93733.1"/>
    </source>
</evidence>
<dbReference type="SUPFAM" id="SSF51338">
    <property type="entry name" value="Composite domain of metallo-dependent hydrolases"/>
    <property type="match status" value="1"/>
</dbReference>
<keyword evidence="3" id="KW-1185">Reference proteome</keyword>
<dbReference type="InterPro" id="IPR033932">
    <property type="entry name" value="YtcJ-like"/>
</dbReference>
<dbReference type="Gene3D" id="3.10.310.70">
    <property type="match status" value="1"/>
</dbReference>
<name>A0A0C3C4B6_OIDMZ</name>
<reference evidence="3" key="2">
    <citation type="submission" date="2015-01" db="EMBL/GenBank/DDBJ databases">
        <title>Evolutionary Origins and Diversification of the Mycorrhizal Mutualists.</title>
        <authorList>
            <consortium name="DOE Joint Genome Institute"/>
            <consortium name="Mycorrhizal Genomics Consortium"/>
            <person name="Kohler A."/>
            <person name="Kuo A."/>
            <person name="Nagy L.G."/>
            <person name="Floudas D."/>
            <person name="Copeland A."/>
            <person name="Barry K.W."/>
            <person name="Cichocki N."/>
            <person name="Veneault-Fourrey C."/>
            <person name="LaButti K."/>
            <person name="Lindquist E.A."/>
            <person name="Lipzen A."/>
            <person name="Lundell T."/>
            <person name="Morin E."/>
            <person name="Murat C."/>
            <person name="Riley R."/>
            <person name="Ohm R."/>
            <person name="Sun H."/>
            <person name="Tunlid A."/>
            <person name="Henrissat B."/>
            <person name="Grigoriev I.V."/>
            <person name="Hibbett D.S."/>
            <person name="Martin F."/>
        </authorList>
    </citation>
    <scope>NUCLEOTIDE SEQUENCE [LARGE SCALE GENOMIC DNA]</scope>
    <source>
        <strain evidence="3">Zn</strain>
    </source>
</reference>
<feature type="domain" description="Amidohydrolase 3" evidence="1">
    <location>
        <begin position="60"/>
        <end position="547"/>
    </location>
</feature>
<dbReference type="STRING" id="913774.A0A0C3C4B6"/>
<dbReference type="AlphaFoldDB" id="A0A0C3C4B6"/>
<protein>
    <recommendedName>
        <fullName evidence="1">Amidohydrolase 3 domain-containing protein</fullName>
    </recommendedName>
</protein>
<dbReference type="InterPro" id="IPR013108">
    <property type="entry name" value="Amidohydro_3"/>
</dbReference>
<dbReference type="InterPro" id="IPR032466">
    <property type="entry name" value="Metal_Hydrolase"/>
</dbReference>
<organism evidence="2 3">
    <name type="scientific">Oidiodendron maius (strain Zn)</name>
    <dbReference type="NCBI Taxonomy" id="913774"/>
    <lineage>
        <taxon>Eukaryota</taxon>
        <taxon>Fungi</taxon>
        <taxon>Dikarya</taxon>
        <taxon>Ascomycota</taxon>
        <taxon>Pezizomycotina</taxon>
        <taxon>Leotiomycetes</taxon>
        <taxon>Leotiomycetes incertae sedis</taxon>
        <taxon>Myxotrichaceae</taxon>
        <taxon>Oidiodendron</taxon>
    </lineage>
</organism>
<dbReference type="GO" id="GO:0016810">
    <property type="term" value="F:hydrolase activity, acting on carbon-nitrogen (but not peptide) bonds"/>
    <property type="evidence" value="ECO:0007669"/>
    <property type="project" value="InterPro"/>
</dbReference>
<dbReference type="SUPFAM" id="SSF51556">
    <property type="entry name" value="Metallo-dependent hydrolases"/>
    <property type="match status" value="1"/>
</dbReference>
<dbReference type="PANTHER" id="PTHR22642">
    <property type="entry name" value="IMIDAZOLONEPROPIONASE"/>
    <property type="match status" value="1"/>
</dbReference>
<accession>A0A0C3C4B6</accession>
<reference evidence="2 3" key="1">
    <citation type="submission" date="2014-04" db="EMBL/GenBank/DDBJ databases">
        <authorList>
            <consortium name="DOE Joint Genome Institute"/>
            <person name="Kuo A."/>
            <person name="Martino E."/>
            <person name="Perotto S."/>
            <person name="Kohler A."/>
            <person name="Nagy L.G."/>
            <person name="Floudas D."/>
            <person name="Copeland A."/>
            <person name="Barry K.W."/>
            <person name="Cichocki N."/>
            <person name="Veneault-Fourrey C."/>
            <person name="LaButti K."/>
            <person name="Lindquist E.A."/>
            <person name="Lipzen A."/>
            <person name="Lundell T."/>
            <person name="Morin E."/>
            <person name="Murat C."/>
            <person name="Sun H."/>
            <person name="Tunlid A."/>
            <person name="Henrissat B."/>
            <person name="Grigoriev I.V."/>
            <person name="Hibbett D.S."/>
            <person name="Martin F."/>
            <person name="Nordberg H.P."/>
            <person name="Cantor M.N."/>
            <person name="Hua S.X."/>
        </authorList>
    </citation>
    <scope>NUCLEOTIDE SEQUENCE [LARGE SCALE GENOMIC DNA]</scope>
    <source>
        <strain evidence="2 3">Zn</strain>
    </source>
</reference>
<evidence type="ECO:0000259" key="1">
    <source>
        <dbReference type="Pfam" id="PF07969"/>
    </source>
</evidence>
<dbReference type="HOGENOM" id="CLU_009942_1_0_1"/>
<dbReference type="InterPro" id="IPR011059">
    <property type="entry name" value="Metal-dep_hydrolase_composite"/>
</dbReference>
<proteinExistence type="predicted"/>